<feature type="transmembrane region" description="Helical" evidence="6">
    <location>
        <begin position="280"/>
        <end position="297"/>
    </location>
</feature>
<feature type="transmembrane region" description="Helical" evidence="6">
    <location>
        <begin position="428"/>
        <end position="449"/>
    </location>
</feature>
<dbReference type="FunFam" id="1.20.1250.20:FF:000018">
    <property type="entry name" value="MFS transporter permease"/>
    <property type="match status" value="1"/>
</dbReference>
<feature type="transmembrane region" description="Helical" evidence="6">
    <location>
        <begin position="336"/>
        <end position="356"/>
    </location>
</feature>
<keyword evidence="5 6" id="KW-0472">Membrane</keyword>
<evidence type="ECO:0000256" key="3">
    <source>
        <dbReference type="ARBA" id="ARBA00022692"/>
    </source>
</evidence>
<dbReference type="EMBL" id="DF933834">
    <property type="protein sequence ID" value="GAM40327.1"/>
    <property type="molecule type" value="Genomic_DNA"/>
</dbReference>
<evidence type="ECO:0000256" key="5">
    <source>
        <dbReference type="ARBA" id="ARBA00023136"/>
    </source>
</evidence>
<dbReference type="SUPFAM" id="SSF103473">
    <property type="entry name" value="MFS general substrate transporter"/>
    <property type="match status" value="1"/>
</dbReference>
<dbReference type="GO" id="GO:0016020">
    <property type="term" value="C:membrane"/>
    <property type="evidence" value="ECO:0007669"/>
    <property type="project" value="UniProtKB-SubCell"/>
</dbReference>
<keyword evidence="9" id="KW-1185">Reference proteome</keyword>
<evidence type="ECO:0000259" key="7">
    <source>
        <dbReference type="PROSITE" id="PS50850"/>
    </source>
</evidence>
<dbReference type="PANTHER" id="PTHR43791">
    <property type="entry name" value="PERMEASE-RELATED"/>
    <property type="match status" value="1"/>
</dbReference>
<feature type="transmembrane region" description="Helical" evidence="6">
    <location>
        <begin position="110"/>
        <end position="129"/>
    </location>
</feature>
<dbReference type="Proteomes" id="UP000053095">
    <property type="component" value="Unassembled WGS sequence"/>
</dbReference>
<dbReference type="InterPro" id="IPR020846">
    <property type="entry name" value="MFS_dom"/>
</dbReference>
<protein>
    <submittedName>
        <fullName evidence="8">Nicotinic acid plasma membrane transporter</fullName>
    </submittedName>
</protein>
<feature type="transmembrane region" description="Helical" evidence="6">
    <location>
        <begin position="169"/>
        <end position="191"/>
    </location>
</feature>
<feature type="transmembrane region" description="Helical" evidence="6">
    <location>
        <begin position="203"/>
        <end position="224"/>
    </location>
</feature>
<dbReference type="PROSITE" id="PS50850">
    <property type="entry name" value="MFS"/>
    <property type="match status" value="1"/>
</dbReference>
<dbReference type="AlphaFoldDB" id="A0A0B8MY35"/>
<keyword evidence="3 6" id="KW-0812">Transmembrane</keyword>
<feature type="transmembrane region" description="Helical" evidence="6">
    <location>
        <begin position="309"/>
        <end position="329"/>
    </location>
</feature>
<evidence type="ECO:0000256" key="6">
    <source>
        <dbReference type="SAM" id="Phobius"/>
    </source>
</evidence>
<evidence type="ECO:0000313" key="8">
    <source>
        <dbReference type="EMBL" id="GAM40327.1"/>
    </source>
</evidence>
<comment type="subcellular location">
    <subcellularLocation>
        <location evidence="1">Membrane</location>
        <topology evidence="1">Multi-pass membrane protein</topology>
    </subcellularLocation>
</comment>
<evidence type="ECO:0000313" key="9">
    <source>
        <dbReference type="Proteomes" id="UP000053095"/>
    </source>
</evidence>
<dbReference type="InterPro" id="IPR011701">
    <property type="entry name" value="MFS"/>
</dbReference>
<dbReference type="Gene3D" id="1.20.1250.20">
    <property type="entry name" value="MFS general substrate transporter like domains"/>
    <property type="match status" value="2"/>
</dbReference>
<feature type="transmembrane region" description="Helical" evidence="6">
    <location>
        <begin position="362"/>
        <end position="385"/>
    </location>
</feature>
<accession>A0A0B8MY35</accession>
<sequence>MQNREKTLVLDTTPQDVSDGSIEDHLYIDPVTEKKLLRKLDLWISPVVCVVFLAAYLDRSNIGNAASAGMTADLGMNNSQCCHALLRDIPYVFFEIPSVLFVKKFHPRRMIPALMFCWSLVIIGSGFMHNAGELYATRLLLGVFEAGMYPCLSLYLTTYYKPTEQALRVSYMFVSAALSGAFGGLFAYALLKMDGVAGYAGWRWLYIIEGCASVVVSILVYIFLPDSFETARFLTEDEKQLMRTRAALMTRYNGKSVMEWSEIKKAVLDLKTWISCWSQFMGDICSFGFSTFLPLIIKSFGFDTVTTQLLLIPVYSWAAGIYIGISWFSDKYRRRALFMIPAALVTAVGYAINVGSNSRGPLYFATFLIGPGIYIIAGINSTWVLNCHAGYYKRATAIGMNQSLGNCAGLVVGQVFKSKVNGKYQMGLSFSLGAICLAGLGHFVLALYLNQQNKKRDTMSEEKRAQAIEQGKNGDFHPDFRYPI</sequence>
<gene>
    <name evidence="8" type="ORF">TCE0_038r12596</name>
</gene>
<proteinExistence type="predicted"/>
<dbReference type="FunFam" id="1.20.1250.20:FF:000013">
    <property type="entry name" value="MFS general substrate transporter"/>
    <property type="match status" value="1"/>
</dbReference>
<keyword evidence="4 6" id="KW-1133">Transmembrane helix</keyword>
<reference evidence="9" key="1">
    <citation type="journal article" date="2015" name="Genome Announc.">
        <title>Draft genome sequence of Talaromyces cellulolyticus strain Y-94, a source of lignocellulosic biomass-degrading enzymes.</title>
        <authorList>
            <person name="Fujii T."/>
            <person name="Koike H."/>
            <person name="Sawayama S."/>
            <person name="Yano S."/>
            <person name="Inoue H."/>
        </authorList>
    </citation>
    <scope>NUCLEOTIDE SEQUENCE [LARGE SCALE GENOMIC DNA]</scope>
    <source>
        <strain evidence="9">Y-94</strain>
    </source>
</reference>
<feature type="domain" description="Major facilitator superfamily (MFS) profile" evidence="7">
    <location>
        <begin position="44"/>
        <end position="454"/>
    </location>
</feature>
<evidence type="ECO:0000256" key="2">
    <source>
        <dbReference type="ARBA" id="ARBA00022448"/>
    </source>
</evidence>
<dbReference type="InterPro" id="IPR036259">
    <property type="entry name" value="MFS_trans_sf"/>
</dbReference>
<feature type="transmembrane region" description="Helical" evidence="6">
    <location>
        <begin position="397"/>
        <end position="416"/>
    </location>
</feature>
<evidence type="ECO:0000256" key="1">
    <source>
        <dbReference type="ARBA" id="ARBA00004141"/>
    </source>
</evidence>
<keyword evidence="2" id="KW-0813">Transport</keyword>
<dbReference type="GO" id="GO:0022857">
    <property type="term" value="F:transmembrane transporter activity"/>
    <property type="evidence" value="ECO:0007669"/>
    <property type="project" value="InterPro"/>
</dbReference>
<evidence type="ECO:0000256" key="4">
    <source>
        <dbReference type="ARBA" id="ARBA00022989"/>
    </source>
</evidence>
<name>A0A0B8MY35_TALPI</name>
<feature type="transmembrane region" description="Helical" evidence="6">
    <location>
        <begin position="135"/>
        <end position="157"/>
    </location>
</feature>
<dbReference type="Pfam" id="PF07690">
    <property type="entry name" value="MFS_1"/>
    <property type="match status" value="1"/>
</dbReference>
<organism evidence="8 9">
    <name type="scientific">Talaromyces pinophilus</name>
    <name type="common">Penicillium pinophilum</name>
    <dbReference type="NCBI Taxonomy" id="128442"/>
    <lineage>
        <taxon>Eukaryota</taxon>
        <taxon>Fungi</taxon>
        <taxon>Dikarya</taxon>
        <taxon>Ascomycota</taxon>
        <taxon>Pezizomycotina</taxon>
        <taxon>Eurotiomycetes</taxon>
        <taxon>Eurotiomycetidae</taxon>
        <taxon>Eurotiales</taxon>
        <taxon>Trichocomaceae</taxon>
        <taxon>Talaromyces</taxon>
        <taxon>Talaromyces sect. Talaromyces</taxon>
    </lineage>
</organism>
<dbReference type="PANTHER" id="PTHR43791:SF24">
    <property type="entry name" value="NICOTINIC ACID PLASMA MEMBRANE TRANSPORTER"/>
    <property type="match status" value="1"/>
</dbReference>